<dbReference type="EC" id="3.5.1.28" evidence="2"/>
<keyword evidence="4" id="KW-0961">Cell wall biogenesis/degradation</keyword>
<reference evidence="6" key="1">
    <citation type="submission" date="2022-09" db="EMBL/GenBank/DDBJ databases">
        <authorList>
            <person name="Duchaud E."/>
        </authorList>
    </citation>
    <scope>NUCLEOTIDE SEQUENCE</scope>
    <source>
        <strain evidence="6">TRV642</strain>
    </source>
</reference>
<feature type="domain" description="N-acetylmuramoyl-L-alanine amidase" evidence="5">
    <location>
        <begin position="20"/>
        <end position="207"/>
    </location>
</feature>
<evidence type="ECO:0000313" key="6">
    <source>
        <dbReference type="EMBL" id="CAI2768341.1"/>
    </source>
</evidence>
<protein>
    <recommendedName>
        <fullName evidence="2">N-acetylmuramoyl-L-alanine amidase</fullName>
        <ecNumber evidence="2">3.5.1.28</ecNumber>
    </recommendedName>
</protein>
<name>A0A9W4X4N7_9FLAO</name>
<evidence type="ECO:0000256" key="2">
    <source>
        <dbReference type="ARBA" id="ARBA00011901"/>
    </source>
</evidence>
<proteinExistence type="predicted"/>
<keyword evidence="3" id="KW-0378">Hydrolase</keyword>
<dbReference type="GO" id="GO:0009253">
    <property type="term" value="P:peptidoglycan catabolic process"/>
    <property type="evidence" value="ECO:0007669"/>
    <property type="project" value="InterPro"/>
</dbReference>
<evidence type="ECO:0000256" key="4">
    <source>
        <dbReference type="ARBA" id="ARBA00023316"/>
    </source>
</evidence>
<dbReference type="Pfam" id="PF01510">
    <property type="entry name" value="Amidase_2"/>
    <property type="match status" value="1"/>
</dbReference>
<dbReference type="InterPro" id="IPR036505">
    <property type="entry name" value="Amidase/PGRP_sf"/>
</dbReference>
<dbReference type="RefSeq" id="WP_263360979.1">
    <property type="nucleotide sequence ID" value="NZ_OX336425.1"/>
</dbReference>
<gene>
    <name evidence="6" type="ORF">TRV642_3567</name>
</gene>
<dbReference type="GO" id="GO:0071555">
    <property type="term" value="P:cell wall organization"/>
    <property type="evidence" value="ECO:0007669"/>
    <property type="project" value="UniProtKB-KW"/>
</dbReference>
<dbReference type="AlphaFoldDB" id="A0A9W4X4N7"/>
<dbReference type="SUPFAM" id="SSF55846">
    <property type="entry name" value="N-acetylmuramoyl-L-alanine amidase-like"/>
    <property type="match status" value="1"/>
</dbReference>
<sequence>MKIDKNWLVQESQAEKIVKDPTSNFQYQISPKYLIIHYTAGDKAAGAITWFKQTAAQGNTDRICAHIVIDLDGTITQLAPFNTRCNHAGYSSWDGRTGMNEYAIGIEIVNPGFCEKLTDGSFRRRVGENKDGTPSYKLYPASEKDRIVKLKHKHKFWDSKENQYWFKYTDAQIAAVSKLSKLLIDTYQLSFVVGHDDISPARKPDPGPAFPWDEFKINVFGKTDNIGKIFIVDSASDGVAEFRTKPDKTSSSIRKLKNGYEVGLIETFGQWSKVYLVNDIKDIKDWKHSIKIEGWIHSSLLKPKG</sequence>
<dbReference type="KEGG" id="fcs:TRV642_3567"/>
<dbReference type="PANTHER" id="PTHR30417">
    <property type="entry name" value="N-ACETYLMURAMOYL-L-ALANINE AMIDASE AMID"/>
    <property type="match status" value="1"/>
</dbReference>
<dbReference type="PANTHER" id="PTHR30417:SF1">
    <property type="entry name" value="N-ACETYLMURAMOYL-L-ALANINE AMIDASE AMID"/>
    <property type="match status" value="1"/>
</dbReference>
<evidence type="ECO:0000313" key="7">
    <source>
        <dbReference type="Proteomes" id="UP001152749"/>
    </source>
</evidence>
<evidence type="ECO:0000256" key="1">
    <source>
        <dbReference type="ARBA" id="ARBA00001561"/>
    </source>
</evidence>
<dbReference type="InterPro" id="IPR051206">
    <property type="entry name" value="NAMLAA_amidase_2"/>
</dbReference>
<evidence type="ECO:0000256" key="3">
    <source>
        <dbReference type="ARBA" id="ARBA00022801"/>
    </source>
</evidence>
<dbReference type="GO" id="GO:0009254">
    <property type="term" value="P:peptidoglycan turnover"/>
    <property type="evidence" value="ECO:0007669"/>
    <property type="project" value="TreeGrafter"/>
</dbReference>
<dbReference type="CDD" id="cd06583">
    <property type="entry name" value="PGRP"/>
    <property type="match status" value="1"/>
</dbReference>
<dbReference type="Gene3D" id="3.40.80.10">
    <property type="entry name" value="Peptidoglycan recognition protein-like"/>
    <property type="match status" value="1"/>
</dbReference>
<dbReference type="GO" id="GO:0008745">
    <property type="term" value="F:N-acetylmuramoyl-L-alanine amidase activity"/>
    <property type="evidence" value="ECO:0007669"/>
    <property type="project" value="UniProtKB-EC"/>
</dbReference>
<dbReference type="Proteomes" id="UP001152749">
    <property type="component" value="Chromosome"/>
</dbReference>
<evidence type="ECO:0000259" key="5">
    <source>
        <dbReference type="SMART" id="SM00644"/>
    </source>
</evidence>
<dbReference type="InterPro" id="IPR002502">
    <property type="entry name" value="Amidase_domain"/>
</dbReference>
<dbReference type="Gene3D" id="2.30.30.40">
    <property type="entry name" value="SH3 Domains"/>
    <property type="match status" value="1"/>
</dbReference>
<dbReference type="EMBL" id="OX336425">
    <property type="protein sequence ID" value="CAI2768341.1"/>
    <property type="molecule type" value="Genomic_DNA"/>
</dbReference>
<dbReference type="SMART" id="SM00644">
    <property type="entry name" value="Ami_2"/>
    <property type="match status" value="1"/>
</dbReference>
<comment type="catalytic activity">
    <reaction evidence="1">
        <text>Hydrolyzes the link between N-acetylmuramoyl residues and L-amino acid residues in certain cell-wall glycopeptides.</text>
        <dbReference type="EC" id="3.5.1.28"/>
    </reaction>
</comment>
<organism evidence="6 7">
    <name type="scientific">Flavobacterium collinsii</name>
    <dbReference type="NCBI Taxonomy" id="1114861"/>
    <lineage>
        <taxon>Bacteria</taxon>
        <taxon>Pseudomonadati</taxon>
        <taxon>Bacteroidota</taxon>
        <taxon>Flavobacteriia</taxon>
        <taxon>Flavobacteriales</taxon>
        <taxon>Flavobacteriaceae</taxon>
        <taxon>Flavobacterium</taxon>
    </lineage>
</organism>
<accession>A0A9W4X4N7</accession>